<dbReference type="EMBL" id="CP074132">
    <property type="protein sequence ID" value="QUX29668.1"/>
    <property type="molecule type" value="Genomic_DNA"/>
</dbReference>
<feature type="transmembrane region" description="Helical" evidence="1">
    <location>
        <begin position="54"/>
        <end position="74"/>
    </location>
</feature>
<keyword evidence="1" id="KW-1133">Transmembrane helix</keyword>
<organism evidence="2 3">
    <name type="scientific">Nocardiopsis akebiae</name>
    <dbReference type="NCBI Taxonomy" id="2831968"/>
    <lineage>
        <taxon>Bacteria</taxon>
        <taxon>Bacillati</taxon>
        <taxon>Actinomycetota</taxon>
        <taxon>Actinomycetes</taxon>
        <taxon>Streptosporangiales</taxon>
        <taxon>Nocardiopsidaceae</taxon>
        <taxon>Nocardiopsis</taxon>
    </lineage>
</organism>
<protein>
    <submittedName>
        <fullName evidence="2">PrgI family protein</fullName>
    </submittedName>
</protein>
<reference evidence="3" key="1">
    <citation type="submission" date="2021-05" db="EMBL/GenBank/DDBJ databases">
        <title>Direct Submission.</title>
        <authorList>
            <person name="Li K."/>
            <person name="Gao J."/>
        </authorList>
    </citation>
    <scope>NUCLEOTIDE SEQUENCE [LARGE SCALE GENOMIC DNA]</scope>
    <source>
        <strain evidence="3">HDS12</strain>
    </source>
</reference>
<evidence type="ECO:0000313" key="2">
    <source>
        <dbReference type="EMBL" id="QUX29668.1"/>
    </source>
</evidence>
<evidence type="ECO:0000313" key="3">
    <source>
        <dbReference type="Proteomes" id="UP000678016"/>
    </source>
</evidence>
<proteinExistence type="predicted"/>
<keyword evidence="1" id="KW-0472">Membrane</keyword>
<dbReference type="InterPro" id="IPR024414">
    <property type="entry name" value="Uncharacterised_PrgI"/>
</dbReference>
<dbReference type="Pfam" id="PF12666">
    <property type="entry name" value="PrgI"/>
    <property type="match status" value="1"/>
</dbReference>
<dbReference type="Proteomes" id="UP000678016">
    <property type="component" value="Chromosome"/>
</dbReference>
<gene>
    <name evidence="2" type="ORF">KGD83_03570</name>
</gene>
<sequence>MDHEDSVWHARIPADIDRPEPVLWNLTARQLLLLTPAALTTWALFSPLAGFLPLWASIGVSAAVLALSWVLALGRRDGIGLDRLAALSVLWLLHAKHRAPATPRVRLPRWAPRTARGPRLAPLNLPAAAVHDDGTVDLGQRCAVVLTCSTVPFHLASGQEQDQILAGFAAFLDSLAEPAQFVVQRRRTDLDAHVRSTRERARTLPHPRLRRAALAHGTFLDDLQRRHQLVHHRVLLVLTADGPVREVGEGLLWRAEDAVSQLAALGVRARLCDGPAAERVLRSSLNPDSGTRSLTTTQEER</sequence>
<accession>A0ABX8C9K8</accession>
<keyword evidence="3" id="KW-1185">Reference proteome</keyword>
<dbReference type="RefSeq" id="WP_212642501.1">
    <property type="nucleotide sequence ID" value="NZ_CP074132.1"/>
</dbReference>
<keyword evidence="1" id="KW-0812">Transmembrane</keyword>
<name>A0ABX8C9K8_9ACTN</name>
<evidence type="ECO:0000256" key="1">
    <source>
        <dbReference type="SAM" id="Phobius"/>
    </source>
</evidence>